<organism evidence="1 2">
    <name type="scientific">Chiayiivirga flava</name>
    <dbReference type="NCBI Taxonomy" id="659595"/>
    <lineage>
        <taxon>Bacteria</taxon>
        <taxon>Pseudomonadati</taxon>
        <taxon>Pseudomonadota</taxon>
        <taxon>Gammaproteobacteria</taxon>
        <taxon>Lysobacterales</taxon>
        <taxon>Lysobacteraceae</taxon>
        <taxon>Chiayiivirga</taxon>
    </lineage>
</organism>
<protein>
    <submittedName>
        <fullName evidence="1">Putative nucleotidyltransferase</fullName>
    </submittedName>
</protein>
<keyword evidence="2" id="KW-1185">Reference proteome</keyword>
<sequence length="264" mass="28607">MSAPATLPAVHAAFLAQALPRLANDARIVGVAAGGSYITDTMDEHSDLDLVVAIEPARAETVMHERQAIAATLGPLLAAFTGEHVGEPRLLIALYDTTPLLHVDLKFVALPDAAQRVEDPVVLFDREGRLAATLATGEARYPAPDAQWIEDRFWIWVHYAGTKIARGELFDAIAMLAYLRSTVLGPLALQHAGARPSGVRRIEQAAPDMAAWMQSTLATHSRDSCIDALQQCVACYLDLRGTLARLVFRDDAERAVMGYLDEIG</sequence>
<dbReference type="EMBL" id="JACHHP010000005">
    <property type="protein sequence ID" value="MBB5209291.1"/>
    <property type="molecule type" value="Genomic_DNA"/>
</dbReference>
<dbReference type="Gene3D" id="3.30.460.10">
    <property type="entry name" value="Beta Polymerase, domain 2"/>
    <property type="match status" value="1"/>
</dbReference>
<comment type="caution">
    <text evidence="1">The sequence shown here is derived from an EMBL/GenBank/DDBJ whole genome shotgun (WGS) entry which is preliminary data.</text>
</comment>
<accession>A0A7W8D7B9</accession>
<dbReference type="GO" id="GO:0016740">
    <property type="term" value="F:transferase activity"/>
    <property type="evidence" value="ECO:0007669"/>
    <property type="project" value="UniProtKB-KW"/>
</dbReference>
<dbReference type="RefSeq" id="WP_183961823.1">
    <property type="nucleotide sequence ID" value="NZ_JACHHP010000005.1"/>
</dbReference>
<evidence type="ECO:0000313" key="2">
    <source>
        <dbReference type="Proteomes" id="UP000521199"/>
    </source>
</evidence>
<evidence type="ECO:0000313" key="1">
    <source>
        <dbReference type="EMBL" id="MBB5209291.1"/>
    </source>
</evidence>
<dbReference type="Gene3D" id="1.20.120.330">
    <property type="entry name" value="Nucleotidyltransferases domain 2"/>
    <property type="match status" value="1"/>
</dbReference>
<dbReference type="SUPFAM" id="SSF81301">
    <property type="entry name" value="Nucleotidyltransferase"/>
    <property type="match status" value="1"/>
</dbReference>
<reference evidence="1 2" key="1">
    <citation type="submission" date="2020-08" db="EMBL/GenBank/DDBJ databases">
        <title>Genomic Encyclopedia of Type Strains, Phase IV (KMG-IV): sequencing the most valuable type-strain genomes for metagenomic binning, comparative biology and taxonomic classification.</title>
        <authorList>
            <person name="Goeker M."/>
        </authorList>
    </citation>
    <scope>NUCLEOTIDE SEQUENCE [LARGE SCALE GENOMIC DNA]</scope>
    <source>
        <strain evidence="1 2">DSM 24163</strain>
    </source>
</reference>
<name>A0A7W8D7B9_9GAMM</name>
<keyword evidence="1" id="KW-0808">Transferase</keyword>
<gene>
    <name evidence="1" type="ORF">HNQ52_002854</name>
</gene>
<dbReference type="AlphaFoldDB" id="A0A7W8D7B9"/>
<dbReference type="Proteomes" id="UP000521199">
    <property type="component" value="Unassembled WGS sequence"/>
</dbReference>
<dbReference type="InterPro" id="IPR043519">
    <property type="entry name" value="NT_sf"/>
</dbReference>
<proteinExistence type="predicted"/>